<dbReference type="Proteomes" id="UP000619244">
    <property type="component" value="Unassembled WGS sequence"/>
</dbReference>
<accession>A0A918P0K7</accession>
<proteinExistence type="predicted"/>
<reference evidence="1" key="2">
    <citation type="submission" date="2020-09" db="EMBL/GenBank/DDBJ databases">
        <authorList>
            <person name="Sun Q."/>
            <person name="Ohkuma M."/>
        </authorList>
    </citation>
    <scope>NUCLEOTIDE SEQUENCE</scope>
    <source>
        <strain evidence="1">JCM 4790</strain>
    </source>
</reference>
<organism evidence="1 2">
    <name type="scientific">Streptomyces minutiscleroticus</name>
    <dbReference type="NCBI Taxonomy" id="68238"/>
    <lineage>
        <taxon>Bacteria</taxon>
        <taxon>Bacillati</taxon>
        <taxon>Actinomycetota</taxon>
        <taxon>Actinomycetes</taxon>
        <taxon>Kitasatosporales</taxon>
        <taxon>Streptomycetaceae</taxon>
        <taxon>Streptomyces</taxon>
    </lineage>
</organism>
<dbReference type="EMBL" id="BMVU01000072">
    <property type="protein sequence ID" value="GGY10058.1"/>
    <property type="molecule type" value="Genomic_DNA"/>
</dbReference>
<gene>
    <name evidence="1" type="ORF">GCM10010358_73250</name>
</gene>
<protein>
    <submittedName>
        <fullName evidence="1">Uncharacterized protein</fullName>
    </submittedName>
</protein>
<name>A0A918P0K7_9ACTN</name>
<comment type="caution">
    <text evidence="1">The sequence shown here is derived from an EMBL/GenBank/DDBJ whole genome shotgun (WGS) entry which is preliminary data.</text>
</comment>
<reference evidence="1" key="1">
    <citation type="journal article" date="2014" name="Int. J. Syst. Evol. Microbiol.">
        <title>Complete genome sequence of Corynebacterium casei LMG S-19264T (=DSM 44701T), isolated from a smear-ripened cheese.</title>
        <authorList>
            <consortium name="US DOE Joint Genome Institute (JGI-PGF)"/>
            <person name="Walter F."/>
            <person name="Albersmeier A."/>
            <person name="Kalinowski J."/>
            <person name="Ruckert C."/>
        </authorList>
    </citation>
    <scope>NUCLEOTIDE SEQUENCE</scope>
    <source>
        <strain evidence="1">JCM 4790</strain>
    </source>
</reference>
<keyword evidence="2" id="KW-1185">Reference proteome</keyword>
<sequence>MPLGVLRWDRRVWFCAGGDMSNENLTSSVLARVRDEALSWSRAHGDAQPARIRVVATTRDTVAQFLHPGGVRSAADPCYLVVLEGRFQQPGMPEETQPAGVWAAFCMHPKRLRADSFTIRPQRYVPLRPIEDLGSVHVIETE</sequence>
<evidence type="ECO:0000313" key="2">
    <source>
        <dbReference type="Proteomes" id="UP000619244"/>
    </source>
</evidence>
<evidence type="ECO:0000313" key="1">
    <source>
        <dbReference type="EMBL" id="GGY10058.1"/>
    </source>
</evidence>
<dbReference type="AlphaFoldDB" id="A0A918P0K7"/>